<dbReference type="InterPro" id="IPR036388">
    <property type="entry name" value="WH-like_DNA-bd_sf"/>
</dbReference>
<accession>A0ABS1DZM3</accession>
<sequence length="156" mass="17088">MDSPTFARRFGLLYREFYLRAPRRADDGRERPSPDTVAMLLHMAQAGPATASELARQLDRAQSTLNARVAALEAAGLVSRRCGDQDVRRTRIWLSPAGRQALAEALEVLDTARLEAAAAAWDDARRRRLIDEFDALLDALLEAVPPVAQTPAGPPS</sequence>
<dbReference type="Gene3D" id="1.10.10.10">
    <property type="entry name" value="Winged helix-like DNA-binding domain superfamily/Winged helix DNA-binding domain"/>
    <property type="match status" value="1"/>
</dbReference>
<dbReference type="PANTHER" id="PTHR33164:SF43">
    <property type="entry name" value="HTH-TYPE TRANSCRIPTIONAL REPRESSOR YETL"/>
    <property type="match status" value="1"/>
</dbReference>
<keyword evidence="3" id="KW-1185">Reference proteome</keyword>
<dbReference type="SUPFAM" id="SSF46785">
    <property type="entry name" value="Winged helix' DNA-binding domain"/>
    <property type="match status" value="1"/>
</dbReference>
<dbReference type="InterPro" id="IPR011991">
    <property type="entry name" value="ArsR-like_HTH"/>
</dbReference>
<dbReference type="Pfam" id="PF12840">
    <property type="entry name" value="HTH_20"/>
    <property type="match status" value="1"/>
</dbReference>
<evidence type="ECO:0000313" key="3">
    <source>
        <dbReference type="Proteomes" id="UP001041814"/>
    </source>
</evidence>
<dbReference type="InterPro" id="IPR000835">
    <property type="entry name" value="HTH_MarR-typ"/>
</dbReference>
<reference evidence="2" key="1">
    <citation type="submission" date="2017-08" db="EMBL/GenBank/DDBJ databases">
        <authorList>
            <person name="Imhoff J.F."/>
            <person name="Rahn T."/>
            <person name="Kuenzel S."/>
            <person name="Neulinger S.C."/>
        </authorList>
    </citation>
    <scope>NUCLEOTIDE SEQUENCE</scope>
    <source>
        <strain evidence="2">IM 151</strain>
    </source>
</reference>
<dbReference type="InterPro" id="IPR039422">
    <property type="entry name" value="MarR/SlyA-like"/>
</dbReference>
<comment type="caution">
    <text evidence="2">The sequence shown here is derived from an EMBL/GenBank/DDBJ whole genome shotgun (WGS) entry which is preliminary data.</text>
</comment>
<name>A0ABS1DZM3_RUBGE</name>
<dbReference type="EMBL" id="NRRU01000109">
    <property type="protein sequence ID" value="MBK1715286.1"/>
    <property type="molecule type" value="Genomic_DNA"/>
</dbReference>
<organism evidence="2 3">
    <name type="scientific">Rubrivivax gelatinosus</name>
    <name type="common">Rhodocyclus gelatinosus</name>
    <name type="synonym">Rhodopseudomonas gelatinosa</name>
    <dbReference type="NCBI Taxonomy" id="28068"/>
    <lineage>
        <taxon>Bacteria</taxon>
        <taxon>Pseudomonadati</taxon>
        <taxon>Pseudomonadota</taxon>
        <taxon>Betaproteobacteria</taxon>
        <taxon>Burkholderiales</taxon>
        <taxon>Sphaerotilaceae</taxon>
        <taxon>Rubrivivax</taxon>
    </lineage>
</organism>
<dbReference type="PANTHER" id="PTHR33164">
    <property type="entry name" value="TRANSCRIPTIONAL REGULATOR, MARR FAMILY"/>
    <property type="match status" value="1"/>
</dbReference>
<dbReference type="RefSeq" id="WP_200379911.1">
    <property type="nucleotide sequence ID" value="NZ_NRRU01000109.1"/>
</dbReference>
<dbReference type="InterPro" id="IPR036390">
    <property type="entry name" value="WH_DNA-bd_sf"/>
</dbReference>
<dbReference type="SMART" id="SM00347">
    <property type="entry name" value="HTH_MARR"/>
    <property type="match status" value="1"/>
</dbReference>
<feature type="domain" description="HTH marR-type" evidence="1">
    <location>
        <begin position="3"/>
        <end position="142"/>
    </location>
</feature>
<protein>
    <recommendedName>
        <fullName evidence="1">HTH marR-type domain-containing protein</fullName>
    </recommendedName>
</protein>
<gene>
    <name evidence="2" type="ORF">CKO43_21235</name>
</gene>
<dbReference type="CDD" id="cd00090">
    <property type="entry name" value="HTH_ARSR"/>
    <property type="match status" value="1"/>
</dbReference>
<reference evidence="2" key="2">
    <citation type="journal article" date="2020" name="Microorganisms">
        <title>Osmotic Adaptation and Compatible Solute Biosynthesis of Phototrophic Bacteria as Revealed from Genome Analyses.</title>
        <authorList>
            <person name="Imhoff J.F."/>
            <person name="Rahn T."/>
            <person name="Kunzel S."/>
            <person name="Keller A."/>
            <person name="Neulinger S.C."/>
        </authorList>
    </citation>
    <scope>NUCLEOTIDE SEQUENCE</scope>
    <source>
        <strain evidence="2">IM 151</strain>
    </source>
</reference>
<dbReference type="PROSITE" id="PS50995">
    <property type="entry name" value="HTH_MARR_2"/>
    <property type="match status" value="1"/>
</dbReference>
<proteinExistence type="predicted"/>
<evidence type="ECO:0000259" key="1">
    <source>
        <dbReference type="PROSITE" id="PS50995"/>
    </source>
</evidence>
<dbReference type="Proteomes" id="UP001041814">
    <property type="component" value="Unassembled WGS sequence"/>
</dbReference>
<evidence type="ECO:0000313" key="2">
    <source>
        <dbReference type="EMBL" id="MBK1715286.1"/>
    </source>
</evidence>